<protein>
    <submittedName>
        <fullName evidence="2">Uncharacterized protein</fullName>
    </submittedName>
</protein>
<feature type="compositionally biased region" description="Polar residues" evidence="1">
    <location>
        <begin position="78"/>
        <end position="87"/>
    </location>
</feature>
<feature type="region of interest" description="Disordered" evidence="1">
    <location>
        <begin position="75"/>
        <end position="114"/>
    </location>
</feature>
<reference evidence="2" key="1">
    <citation type="submission" date="2020-07" db="EMBL/GenBank/DDBJ databases">
        <authorList>
            <person name="Nieuwenhuis M."/>
            <person name="Van De Peppel L.J.J."/>
        </authorList>
    </citation>
    <scope>NUCLEOTIDE SEQUENCE</scope>
    <source>
        <strain evidence="2">AP01</strain>
        <tissue evidence="2">Mycelium</tissue>
    </source>
</reference>
<organism evidence="2 3">
    <name type="scientific">Asterophora parasitica</name>
    <dbReference type="NCBI Taxonomy" id="117018"/>
    <lineage>
        <taxon>Eukaryota</taxon>
        <taxon>Fungi</taxon>
        <taxon>Dikarya</taxon>
        <taxon>Basidiomycota</taxon>
        <taxon>Agaricomycotina</taxon>
        <taxon>Agaricomycetes</taxon>
        <taxon>Agaricomycetidae</taxon>
        <taxon>Agaricales</taxon>
        <taxon>Tricholomatineae</taxon>
        <taxon>Lyophyllaceae</taxon>
        <taxon>Asterophora</taxon>
    </lineage>
</organism>
<comment type="caution">
    <text evidence="2">The sequence shown here is derived from an EMBL/GenBank/DDBJ whole genome shotgun (WGS) entry which is preliminary data.</text>
</comment>
<feature type="region of interest" description="Disordered" evidence="1">
    <location>
        <begin position="136"/>
        <end position="166"/>
    </location>
</feature>
<sequence length="228" mass="24616">MPSKRVYCPEQVERKSWERHILETHLPALVKPKEEPDLDAPIESAGSAASVSAVVAASMDIRAIQWASAPPASPIHQALTSNRTPPSAVSRDKSPSKLMFNPPLPRPNASDSSALISSNEALPNLVVLRSQTFSGPSPSSVLKHKRLSHGTASSSSSAQRPGSLDSKIRSRHWEARGMVLVHAQDLENVGERASSQLDGDEDQVIYLDDTGVQPAEFEKLLDAVDCLM</sequence>
<dbReference type="Proteomes" id="UP000775547">
    <property type="component" value="Unassembled WGS sequence"/>
</dbReference>
<dbReference type="EMBL" id="JABCKV010000294">
    <property type="protein sequence ID" value="KAG5641533.1"/>
    <property type="molecule type" value="Genomic_DNA"/>
</dbReference>
<evidence type="ECO:0000313" key="3">
    <source>
        <dbReference type="Proteomes" id="UP000775547"/>
    </source>
</evidence>
<evidence type="ECO:0000313" key="2">
    <source>
        <dbReference type="EMBL" id="KAG5641533.1"/>
    </source>
</evidence>
<reference evidence="2" key="2">
    <citation type="submission" date="2021-10" db="EMBL/GenBank/DDBJ databases">
        <title>Phylogenomics reveals ancestral predisposition of the termite-cultivated fungus Termitomyces towards a domesticated lifestyle.</title>
        <authorList>
            <person name="Auxier B."/>
            <person name="Grum-Grzhimaylo A."/>
            <person name="Cardenas M.E."/>
            <person name="Lodge J.D."/>
            <person name="Laessoe T."/>
            <person name="Pedersen O."/>
            <person name="Smith M.E."/>
            <person name="Kuyper T.W."/>
            <person name="Franco-Molano E.A."/>
            <person name="Baroni T.J."/>
            <person name="Aanen D.K."/>
        </authorList>
    </citation>
    <scope>NUCLEOTIDE SEQUENCE</scope>
    <source>
        <strain evidence="2">AP01</strain>
        <tissue evidence="2">Mycelium</tissue>
    </source>
</reference>
<gene>
    <name evidence="2" type="ORF">DXG03_004808</name>
</gene>
<keyword evidence="3" id="KW-1185">Reference proteome</keyword>
<evidence type="ECO:0000256" key="1">
    <source>
        <dbReference type="SAM" id="MobiDB-lite"/>
    </source>
</evidence>
<proteinExistence type="predicted"/>
<name>A0A9P7K8V1_9AGAR</name>
<accession>A0A9P7K8V1</accession>
<dbReference type="AlphaFoldDB" id="A0A9P7K8V1"/>